<reference evidence="1 2" key="1">
    <citation type="submission" date="2018-08" db="EMBL/GenBank/DDBJ databases">
        <title>A genome reference for cultivated species of the human gut microbiota.</title>
        <authorList>
            <person name="Zou Y."/>
            <person name="Xue W."/>
            <person name="Luo G."/>
        </authorList>
    </citation>
    <scope>NUCLEOTIDE SEQUENCE [LARGE SCALE GENOMIC DNA]</scope>
    <source>
        <strain evidence="1 2">AM23-7AC</strain>
    </source>
</reference>
<gene>
    <name evidence="1" type="ORF">DW658_11690</name>
</gene>
<evidence type="ECO:0000313" key="2">
    <source>
        <dbReference type="Proteomes" id="UP000285666"/>
    </source>
</evidence>
<comment type="caution">
    <text evidence="1">The sequence shown here is derived from an EMBL/GenBank/DDBJ whole genome shotgun (WGS) entry which is preliminary data.</text>
</comment>
<protein>
    <submittedName>
        <fullName evidence="1">Uncharacterized protein</fullName>
    </submittedName>
</protein>
<dbReference type="Proteomes" id="UP000285666">
    <property type="component" value="Unassembled WGS sequence"/>
</dbReference>
<dbReference type="RefSeq" id="WP_118237811.1">
    <property type="nucleotide sequence ID" value="NZ_QRHN01000016.1"/>
</dbReference>
<dbReference type="AlphaFoldDB" id="A0A414Q9D0"/>
<organism evidence="1 2">
    <name type="scientific">Dorea formicigenerans</name>
    <dbReference type="NCBI Taxonomy" id="39486"/>
    <lineage>
        <taxon>Bacteria</taxon>
        <taxon>Bacillati</taxon>
        <taxon>Bacillota</taxon>
        <taxon>Clostridia</taxon>
        <taxon>Lachnospirales</taxon>
        <taxon>Lachnospiraceae</taxon>
        <taxon>Dorea</taxon>
    </lineage>
</organism>
<sequence length="181" mass="21911">MRWDKKDIPHKGWTEIGMEDLGEEAEFGEDIEYERCEMCGNEKIRYVHIMTHPEFPGELRVGCICACHMTDDYENPEARERNLKNRVQRKKNFMKKEWRQVFRTGNFTLKYKGENITIMRSKYNTGWGVIYAGKWRWDYHGRKISDFDTARLVAFNLFDEMYNSRSEAQPYWDGDRWLYCE</sequence>
<dbReference type="EMBL" id="QRHN01000016">
    <property type="protein sequence ID" value="RHF77357.1"/>
    <property type="molecule type" value="Genomic_DNA"/>
</dbReference>
<evidence type="ECO:0000313" key="1">
    <source>
        <dbReference type="EMBL" id="RHF77357.1"/>
    </source>
</evidence>
<accession>A0A414Q9D0</accession>
<proteinExistence type="predicted"/>
<name>A0A414Q9D0_9FIRM</name>